<gene>
    <name evidence="2" type="ORF">VP01_3921g3</name>
</gene>
<sequence>MAEKQLESDIQRSLSASVDYFSDRTPSTLVVDPMPSLDSTNSPHEITIPSSCRPPTGPKWLSTQSQKEQIDQRSISIAISHVFSGTVLSLQSSKKPIVSGIDYSSLHARDWPSEAHIKNP</sequence>
<protein>
    <submittedName>
        <fullName evidence="2">Uncharacterized protein</fullName>
    </submittedName>
</protein>
<comment type="caution">
    <text evidence="2">The sequence shown here is derived from an EMBL/GenBank/DDBJ whole genome shotgun (WGS) entry which is preliminary data.</text>
</comment>
<dbReference type="EMBL" id="LAVV01008970">
    <property type="protein sequence ID" value="KNZ51511.1"/>
    <property type="molecule type" value="Genomic_DNA"/>
</dbReference>
<dbReference type="AlphaFoldDB" id="A0A0L6USJ4"/>
<evidence type="ECO:0000313" key="3">
    <source>
        <dbReference type="Proteomes" id="UP000037035"/>
    </source>
</evidence>
<dbReference type="OrthoDB" id="2498674at2759"/>
<feature type="region of interest" description="Disordered" evidence="1">
    <location>
        <begin position="30"/>
        <end position="61"/>
    </location>
</feature>
<feature type="compositionally biased region" description="Polar residues" evidence="1">
    <location>
        <begin position="37"/>
        <end position="50"/>
    </location>
</feature>
<name>A0A0L6USJ4_9BASI</name>
<evidence type="ECO:0000256" key="1">
    <source>
        <dbReference type="SAM" id="MobiDB-lite"/>
    </source>
</evidence>
<proteinExistence type="predicted"/>
<dbReference type="VEuPathDB" id="FungiDB:VP01_3921g3"/>
<reference evidence="2 3" key="1">
    <citation type="submission" date="2015-08" db="EMBL/GenBank/DDBJ databases">
        <title>Next Generation Sequencing and Analysis of the Genome of Puccinia sorghi L Schw, the Causal Agent of Maize Common Rust.</title>
        <authorList>
            <person name="Rochi L."/>
            <person name="Burguener G."/>
            <person name="Darino M."/>
            <person name="Turjanski A."/>
            <person name="Kreff E."/>
            <person name="Dieguez M.J."/>
            <person name="Sacco F."/>
        </authorList>
    </citation>
    <scope>NUCLEOTIDE SEQUENCE [LARGE SCALE GENOMIC DNA]</scope>
    <source>
        <strain evidence="2 3">RO10H11247</strain>
    </source>
</reference>
<dbReference type="Proteomes" id="UP000037035">
    <property type="component" value="Unassembled WGS sequence"/>
</dbReference>
<evidence type="ECO:0000313" key="2">
    <source>
        <dbReference type="EMBL" id="KNZ51511.1"/>
    </source>
</evidence>
<accession>A0A0L6USJ4</accession>
<organism evidence="2 3">
    <name type="scientific">Puccinia sorghi</name>
    <dbReference type="NCBI Taxonomy" id="27349"/>
    <lineage>
        <taxon>Eukaryota</taxon>
        <taxon>Fungi</taxon>
        <taxon>Dikarya</taxon>
        <taxon>Basidiomycota</taxon>
        <taxon>Pucciniomycotina</taxon>
        <taxon>Pucciniomycetes</taxon>
        <taxon>Pucciniales</taxon>
        <taxon>Pucciniaceae</taxon>
        <taxon>Puccinia</taxon>
    </lineage>
</organism>
<keyword evidence="3" id="KW-1185">Reference proteome</keyword>